<dbReference type="GO" id="GO:0016747">
    <property type="term" value="F:acyltransferase activity, transferring groups other than amino-acyl groups"/>
    <property type="evidence" value="ECO:0007669"/>
    <property type="project" value="InterPro"/>
</dbReference>
<dbReference type="Proteomes" id="UP000250245">
    <property type="component" value="Unassembled WGS sequence"/>
</dbReference>
<evidence type="ECO:0000259" key="1">
    <source>
        <dbReference type="Pfam" id="PF00583"/>
    </source>
</evidence>
<dbReference type="InterPro" id="IPR000182">
    <property type="entry name" value="GNAT_dom"/>
</dbReference>
<organism evidence="2 3">
    <name type="scientific">Mobiluncus curtisii</name>
    <dbReference type="NCBI Taxonomy" id="2051"/>
    <lineage>
        <taxon>Bacteria</taxon>
        <taxon>Bacillati</taxon>
        <taxon>Actinomycetota</taxon>
        <taxon>Actinomycetes</taxon>
        <taxon>Actinomycetales</taxon>
        <taxon>Actinomycetaceae</taxon>
        <taxon>Mobiluncus</taxon>
    </lineage>
</organism>
<evidence type="ECO:0000313" key="2">
    <source>
        <dbReference type="EMBL" id="SQB64738.1"/>
    </source>
</evidence>
<protein>
    <recommendedName>
        <fullName evidence="1">N-acetyltransferase domain-containing protein</fullName>
    </recommendedName>
</protein>
<dbReference type="Pfam" id="PF00583">
    <property type="entry name" value="Acetyltransf_1"/>
    <property type="match status" value="1"/>
</dbReference>
<dbReference type="SUPFAM" id="SSF55729">
    <property type="entry name" value="Acyl-CoA N-acyltransferases (Nat)"/>
    <property type="match status" value="1"/>
</dbReference>
<evidence type="ECO:0000313" key="3">
    <source>
        <dbReference type="Proteomes" id="UP000250245"/>
    </source>
</evidence>
<dbReference type="Gene3D" id="3.40.630.30">
    <property type="match status" value="1"/>
</dbReference>
<sequence length="226" mass="24994">MHIEYQNDLKPGQAEILVRDLLEVSFGPEELGNPDDLITELAGSGLQVCSAWDGSRPLGAAIGWFATPEITMLSWLAVSPLTRGHGVGSELFHRAISQWESCHNPLLILGEVENPHLHVASEQHGDPRRRWAFYQRLGAKYLDFPFEMPRLSPNVPVGEDMWLVSFAGRAHVAIDPQTGELSGLGVGSALREFLDAYLRDSAETRDANGKYRPPVERMLEAAAQLD</sequence>
<dbReference type="EMBL" id="UASJ01000001">
    <property type="protein sequence ID" value="SQB64738.1"/>
    <property type="molecule type" value="Genomic_DNA"/>
</dbReference>
<dbReference type="CDD" id="cd04301">
    <property type="entry name" value="NAT_SF"/>
    <property type="match status" value="1"/>
</dbReference>
<name>A0A2X2YEM8_9ACTO</name>
<dbReference type="GeneID" id="55565613"/>
<dbReference type="AlphaFoldDB" id="A0A2X2YEM8"/>
<feature type="domain" description="N-acetyltransferase" evidence="1">
    <location>
        <begin position="33"/>
        <end position="102"/>
    </location>
</feature>
<dbReference type="InterPro" id="IPR016181">
    <property type="entry name" value="Acyl_CoA_acyltransferase"/>
</dbReference>
<dbReference type="OMA" id="HIEYQND"/>
<reference evidence="2 3" key="1">
    <citation type="submission" date="2018-06" db="EMBL/GenBank/DDBJ databases">
        <authorList>
            <consortium name="Pathogen Informatics"/>
            <person name="Doyle S."/>
        </authorList>
    </citation>
    <scope>NUCLEOTIDE SEQUENCE [LARGE SCALE GENOMIC DNA]</scope>
    <source>
        <strain evidence="2 3">NCTC11820</strain>
    </source>
</reference>
<gene>
    <name evidence="2" type="ORF">NCTC11820_01092</name>
</gene>
<accession>A0A2X2YEM8</accession>
<proteinExistence type="predicted"/>
<dbReference type="RefSeq" id="WP_013189430.1">
    <property type="nucleotide sequence ID" value="NZ_CP068112.1"/>
</dbReference>